<sequence>MAELDLISRFSFVDRWDLNELLRRMCGHGYEWLWWYVAIVKESVGLRRTRLAMATWNPPTTWAIDNSSIPHSCFKYVRAGSVVYAVVRYACTLPLFFPMHWLRSCAVEVILLFSWGLVWLEVLPVGSELWFCVT</sequence>
<evidence type="ECO:0000313" key="2">
    <source>
        <dbReference type="Proteomes" id="UP001385951"/>
    </source>
</evidence>
<name>A0AAW0GKJ5_9APHY</name>
<keyword evidence="2" id="KW-1185">Reference proteome</keyword>
<dbReference type="AlphaFoldDB" id="A0AAW0GKJ5"/>
<organism evidence="1 2">
    <name type="scientific">Cerrena zonata</name>
    <dbReference type="NCBI Taxonomy" id="2478898"/>
    <lineage>
        <taxon>Eukaryota</taxon>
        <taxon>Fungi</taxon>
        <taxon>Dikarya</taxon>
        <taxon>Basidiomycota</taxon>
        <taxon>Agaricomycotina</taxon>
        <taxon>Agaricomycetes</taxon>
        <taxon>Polyporales</taxon>
        <taxon>Cerrenaceae</taxon>
        <taxon>Cerrena</taxon>
    </lineage>
</organism>
<proteinExistence type="predicted"/>
<protein>
    <submittedName>
        <fullName evidence="1">Uncharacterized protein</fullName>
    </submittedName>
</protein>
<comment type="caution">
    <text evidence="1">The sequence shown here is derived from an EMBL/GenBank/DDBJ whole genome shotgun (WGS) entry which is preliminary data.</text>
</comment>
<evidence type="ECO:0000313" key="1">
    <source>
        <dbReference type="EMBL" id="KAK7690159.1"/>
    </source>
</evidence>
<gene>
    <name evidence="1" type="ORF">QCA50_006808</name>
</gene>
<dbReference type="EMBL" id="JASBNA010000007">
    <property type="protein sequence ID" value="KAK7690159.1"/>
    <property type="molecule type" value="Genomic_DNA"/>
</dbReference>
<reference evidence="1 2" key="1">
    <citation type="submission" date="2022-09" db="EMBL/GenBank/DDBJ databases">
        <authorList>
            <person name="Palmer J.M."/>
        </authorList>
    </citation>
    <scope>NUCLEOTIDE SEQUENCE [LARGE SCALE GENOMIC DNA]</scope>
    <source>
        <strain evidence="1 2">DSM 7382</strain>
    </source>
</reference>
<accession>A0AAW0GKJ5</accession>
<dbReference type="Proteomes" id="UP001385951">
    <property type="component" value="Unassembled WGS sequence"/>
</dbReference>